<keyword evidence="2" id="KW-1185">Reference proteome</keyword>
<protein>
    <recommendedName>
        <fullName evidence="3">Adhesin domain-containing protein</fullName>
    </recommendedName>
</protein>
<reference evidence="2" key="1">
    <citation type="journal article" date="2019" name="Int. J. Syst. Evol. Microbiol.">
        <title>The Global Catalogue of Microorganisms (GCM) 10K type strain sequencing project: providing services to taxonomists for standard genome sequencing and annotation.</title>
        <authorList>
            <consortium name="The Broad Institute Genomics Platform"/>
            <consortium name="The Broad Institute Genome Sequencing Center for Infectious Disease"/>
            <person name="Wu L."/>
            <person name="Ma J."/>
        </authorList>
    </citation>
    <scope>NUCLEOTIDE SEQUENCE [LARGE SCALE GENOMIC DNA]</scope>
    <source>
        <strain evidence="2">CGMCC 1.15277</strain>
    </source>
</reference>
<name>A0ABW1X0N9_9ACTN</name>
<organism evidence="1 2">
    <name type="scientific">Luteococcus sanguinis</name>
    <dbReference type="NCBI Taxonomy" id="174038"/>
    <lineage>
        <taxon>Bacteria</taxon>
        <taxon>Bacillati</taxon>
        <taxon>Actinomycetota</taxon>
        <taxon>Actinomycetes</taxon>
        <taxon>Propionibacteriales</taxon>
        <taxon>Propionibacteriaceae</taxon>
        <taxon>Luteococcus</taxon>
    </lineage>
</organism>
<proteinExistence type="predicted"/>
<evidence type="ECO:0008006" key="3">
    <source>
        <dbReference type="Google" id="ProtNLM"/>
    </source>
</evidence>
<dbReference type="RefSeq" id="WP_343884101.1">
    <property type="nucleotide sequence ID" value="NZ_BAAAKI010000001.1"/>
</dbReference>
<gene>
    <name evidence="1" type="ORF">ACFP57_07880</name>
</gene>
<evidence type="ECO:0000313" key="1">
    <source>
        <dbReference type="EMBL" id="MFC6396901.1"/>
    </source>
</evidence>
<dbReference type="Proteomes" id="UP001596266">
    <property type="component" value="Unassembled WGS sequence"/>
</dbReference>
<dbReference type="EMBL" id="JBHSUA010000015">
    <property type="protein sequence ID" value="MFC6396901.1"/>
    <property type="molecule type" value="Genomic_DNA"/>
</dbReference>
<accession>A0ABW1X0N9</accession>
<comment type="caution">
    <text evidence="1">The sequence shown here is derived from an EMBL/GenBank/DDBJ whole genome shotgun (WGS) entry which is preliminary data.</text>
</comment>
<sequence length="284" mass="29888">MSENSSPSWFDVARGLADAANDLATSAQLAGSPLLGQLRSEVTRQISEPRHQAEQMTTALDRVEVRATGRRVSIIGDPSVANLHVEGPHSTTRDGRIVEIVADGELPGKDALALLGPALGLRSLDALDTLKRLGMGRELVVRVNPDLALDVEVTGGSLVVTGMPTLAHVRVTGGTATLTGVEGIGRALFQAGQVTLTGSFSGSTRIRSESGQLTLTLDEEADVEVQGRSQLARISWPDGISVDAYRVGKGLGRLQLDLVMGQATINRHVPSSDEASEDADLDES</sequence>
<evidence type="ECO:0000313" key="2">
    <source>
        <dbReference type="Proteomes" id="UP001596266"/>
    </source>
</evidence>